<dbReference type="SUPFAM" id="SSF52402">
    <property type="entry name" value="Adenine nucleotide alpha hydrolases-like"/>
    <property type="match status" value="1"/>
</dbReference>
<dbReference type="Pfam" id="PF01507">
    <property type="entry name" value="PAPS_reduct"/>
    <property type="match status" value="1"/>
</dbReference>
<evidence type="ECO:0000313" key="6">
    <source>
        <dbReference type="Proteomes" id="UP000290189"/>
    </source>
</evidence>
<feature type="domain" description="Phosphoadenosine phosphosulphate reductase" evidence="4">
    <location>
        <begin position="24"/>
        <end position="96"/>
    </location>
</feature>
<organism evidence="5 6">
    <name type="scientific">Plasmodiophora brassicae</name>
    <name type="common">Clubroot disease agent</name>
    <dbReference type="NCBI Taxonomy" id="37360"/>
    <lineage>
        <taxon>Eukaryota</taxon>
        <taxon>Sar</taxon>
        <taxon>Rhizaria</taxon>
        <taxon>Endomyxa</taxon>
        <taxon>Phytomyxea</taxon>
        <taxon>Plasmodiophorida</taxon>
        <taxon>Plasmodiophoridae</taxon>
        <taxon>Plasmodiophora</taxon>
    </lineage>
</organism>
<comment type="pathway">
    <text evidence="2">Sulfur metabolism; hydrogen sulfide biosynthesis; sulfite from sulfate.</text>
</comment>
<comment type="similarity">
    <text evidence="1">Belongs to the PAPS reductase family. CysH subfamily.</text>
</comment>
<evidence type="ECO:0000259" key="4">
    <source>
        <dbReference type="Pfam" id="PF01507"/>
    </source>
</evidence>
<dbReference type="EMBL" id="OVEO01000007">
    <property type="protein sequence ID" value="SPQ97297.1"/>
    <property type="molecule type" value="Genomic_DNA"/>
</dbReference>
<name>A0A3P3YAV0_PLABS</name>
<dbReference type="AlphaFoldDB" id="A0A3P3YAV0"/>
<gene>
    <name evidence="5" type="ORF">PLBR_LOCUS4512</name>
</gene>
<keyword evidence="5" id="KW-0496">Mitochondrion</keyword>
<dbReference type="PANTHER" id="PTHR46509:SF1">
    <property type="entry name" value="PHOSPHOADENOSINE PHOSPHOSULFATE REDUCTASE"/>
    <property type="match status" value="1"/>
</dbReference>
<dbReference type="InterPro" id="IPR002500">
    <property type="entry name" value="PAPS_reduct_dom"/>
</dbReference>
<evidence type="ECO:0000256" key="1">
    <source>
        <dbReference type="ARBA" id="ARBA00009732"/>
    </source>
</evidence>
<evidence type="ECO:0000313" key="5">
    <source>
        <dbReference type="EMBL" id="SPQ97297.1"/>
    </source>
</evidence>
<accession>A0A3P3YAV0</accession>
<dbReference type="PANTHER" id="PTHR46509">
    <property type="entry name" value="PHOSPHOADENOSINE PHOSPHOSULFATE REDUCTASE"/>
    <property type="match status" value="1"/>
</dbReference>
<dbReference type="GO" id="GO:0004604">
    <property type="term" value="F:phosphoadenylyl-sulfate reductase (thioredoxin) activity"/>
    <property type="evidence" value="ECO:0007669"/>
    <property type="project" value="TreeGrafter"/>
</dbReference>
<dbReference type="GO" id="GO:0005737">
    <property type="term" value="C:cytoplasm"/>
    <property type="evidence" value="ECO:0007669"/>
    <property type="project" value="TreeGrafter"/>
</dbReference>
<proteinExistence type="inferred from homology"/>
<evidence type="ECO:0000256" key="3">
    <source>
        <dbReference type="SAM" id="MobiDB-lite"/>
    </source>
</evidence>
<dbReference type="InterPro" id="IPR014729">
    <property type="entry name" value="Rossmann-like_a/b/a_fold"/>
</dbReference>
<reference evidence="5 6" key="1">
    <citation type="submission" date="2018-03" db="EMBL/GenBank/DDBJ databases">
        <authorList>
            <person name="Fogelqvist J."/>
        </authorList>
    </citation>
    <scope>NUCLEOTIDE SEQUENCE [LARGE SCALE GENOMIC DNA]</scope>
</reference>
<dbReference type="Proteomes" id="UP000290189">
    <property type="component" value="Unassembled WGS sequence"/>
</dbReference>
<protein>
    <recommendedName>
        <fullName evidence="4">Phosphoadenosine phosphosulphate reductase domain-containing protein</fullName>
    </recommendedName>
</protein>
<dbReference type="GO" id="GO:0019379">
    <property type="term" value="P:sulfate assimilation, phosphoadenylyl sulfate reduction by phosphoadenylyl-sulfate reductase (thioredoxin)"/>
    <property type="evidence" value="ECO:0007669"/>
    <property type="project" value="TreeGrafter"/>
</dbReference>
<feature type="region of interest" description="Disordered" evidence="3">
    <location>
        <begin position="88"/>
        <end position="109"/>
    </location>
</feature>
<sequence>MWTKDQELVVFESSDGLSSCAGVRTVFTGRWRSQAGQRSNLDVLERDPQHGIIKINPMAMWSISQFQDYIREHSVPYNPLVDLGDKSIGDWHSTKPSGDGEGERERRWNGTVNTECGLLRPPRYPVRLRLKSRSNVAAANNSVENESDAHML</sequence>
<geneLocation type="mitochondrion" evidence="5"/>
<evidence type="ECO:0000256" key="2">
    <source>
        <dbReference type="ARBA" id="ARBA00024327"/>
    </source>
</evidence>
<dbReference type="Gene3D" id="3.40.50.620">
    <property type="entry name" value="HUPs"/>
    <property type="match status" value="1"/>
</dbReference>